<dbReference type="InterPro" id="IPR029069">
    <property type="entry name" value="HotDog_dom_sf"/>
</dbReference>
<accession>A0AAE0IZF4</accession>
<dbReference type="InterPro" id="IPR042171">
    <property type="entry name" value="Acyl-CoA_hotdog"/>
</dbReference>
<dbReference type="Pfam" id="PF20789">
    <property type="entry name" value="4HBT_3C"/>
    <property type="match status" value="1"/>
</dbReference>
<dbReference type="GO" id="GO:0047617">
    <property type="term" value="F:fatty acyl-CoA hydrolase activity"/>
    <property type="evidence" value="ECO:0007669"/>
    <property type="project" value="InterPro"/>
</dbReference>
<dbReference type="CDD" id="cd03444">
    <property type="entry name" value="Thioesterase_II_repeat1"/>
    <property type="match status" value="1"/>
</dbReference>
<dbReference type="InterPro" id="IPR049450">
    <property type="entry name" value="ACOT8-like_C"/>
</dbReference>
<evidence type="ECO:0000313" key="5">
    <source>
        <dbReference type="EMBL" id="KAK3334151.1"/>
    </source>
</evidence>
<gene>
    <name evidence="5" type="ORF">B0T19DRAFT_420188</name>
</gene>
<name>A0AAE0IZF4_9PEZI</name>
<evidence type="ECO:0000313" key="6">
    <source>
        <dbReference type="Proteomes" id="UP001286456"/>
    </source>
</evidence>
<dbReference type="InterPro" id="IPR003703">
    <property type="entry name" value="Acyl_CoA_thio"/>
</dbReference>
<comment type="similarity">
    <text evidence="1">Belongs to the C/M/P thioester hydrolase family.</text>
</comment>
<keyword evidence="6" id="KW-1185">Reference proteome</keyword>
<evidence type="ECO:0000256" key="1">
    <source>
        <dbReference type="ARBA" id="ARBA00006538"/>
    </source>
</evidence>
<dbReference type="PANTHER" id="PTHR11066">
    <property type="entry name" value="ACYL-COA THIOESTERASE"/>
    <property type="match status" value="1"/>
</dbReference>
<keyword evidence="2" id="KW-0378">Hydrolase</keyword>
<dbReference type="SUPFAM" id="SSF54637">
    <property type="entry name" value="Thioesterase/thiol ester dehydrase-isomerase"/>
    <property type="match status" value="2"/>
</dbReference>
<dbReference type="PANTHER" id="PTHR11066:SF64">
    <property type="entry name" value="ACYL-COA THIOESTERASE (AFU_ORTHOLOGUE AFUA_1G12060)"/>
    <property type="match status" value="1"/>
</dbReference>
<dbReference type="Gene3D" id="2.40.160.210">
    <property type="entry name" value="Acyl-CoA thioesterase, double hotdog domain"/>
    <property type="match status" value="1"/>
</dbReference>
<dbReference type="EMBL" id="JAUEPO010000002">
    <property type="protein sequence ID" value="KAK3334151.1"/>
    <property type="molecule type" value="Genomic_DNA"/>
</dbReference>
<comment type="caution">
    <text evidence="5">The sequence shown here is derived from an EMBL/GenBank/DDBJ whole genome shotgun (WGS) entry which is preliminary data.</text>
</comment>
<dbReference type="AlphaFoldDB" id="A0AAE0IZF4"/>
<evidence type="ECO:0000256" key="2">
    <source>
        <dbReference type="ARBA" id="ARBA00022801"/>
    </source>
</evidence>
<dbReference type="Proteomes" id="UP001286456">
    <property type="component" value="Unassembled WGS sequence"/>
</dbReference>
<dbReference type="InterPro" id="IPR049449">
    <property type="entry name" value="TesB_ACOT8-like_N"/>
</dbReference>
<feature type="domain" description="Acyl-CoA thioesterase-like C-terminal" evidence="4">
    <location>
        <begin position="207"/>
        <end position="358"/>
    </location>
</feature>
<dbReference type="GO" id="GO:0005782">
    <property type="term" value="C:peroxisomal matrix"/>
    <property type="evidence" value="ECO:0007669"/>
    <property type="project" value="UniProtKB-SubCell"/>
</dbReference>
<protein>
    <submittedName>
        <fullName evidence="5">Thioesterase-like superfamily-domain-containing protein</fullName>
    </submittedName>
</protein>
<reference evidence="5" key="2">
    <citation type="submission" date="2023-06" db="EMBL/GenBank/DDBJ databases">
        <authorList>
            <consortium name="Lawrence Berkeley National Laboratory"/>
            <person name="Haridas S."/>
            <person name="Hensen N."/>
            <person name="Bonometti L."/>
            <person name="Westerberg I."/>
            <person name="Brannstrom I.O."/>
            <person name="Guillou S."/>
            <person name="Cros-Aarteil S."/>
            <person name="Calhoun S."/>
            <person name="Kuo A."/>
            <person name="Mondo S."/>
            <person name="Pangilinan J."/>
            <person name="Riley R."/>
            <person name="Labutti K."/>
            <person name="Andreopoulos B."/>
            <person name="Lipzen A."/>
            <person name="Chen C."/>
            <person name="Yanf M."/>
            <person name="Daum C."/>
            <person name="Ng V."/>
            <person name="Clum A."/>
            <person name="Steindorff A."/>
            <person name="Ohm R."/>
            <person name="Martin F."/>
            <person name="Silar P."/>
            <person name="Natvig D."/>
            <person name="Lalanne C."/>
            <person name="Gautier V."/>
            <person name="Ament-Velasquez S.L."/>
            <person name="Kruys A."/>
            <person name="Hutchinson M.I."/>
            <person name="Powell A.J."/>
            <person name="Barry K."/>
            <person name="Miller A.N."/>
            <person name="Grigoriev I.V."/>
            <person name="Debuchy R."/>
            <person name="Gladieux P."/>
            <person name="Thoren M.H."/>
            <person name="Johannesson H."/>
        </authorList>
    </citation>
    <scope>NUCLEOTIDE SEQUENCE</scope>
    <source>
        <strain evidence="5">SMH4131-1</strain>
    </source>
</reference>
<reference evidence="5" key="1">
    <citation type="journal article" date="2023" name="Mol. Phylogenet. Evol.">
        <title>Genome-scale phylogeny and comparative genomics of the fungal order Sordariales.</title>
        <authorList>
            <person name="Hensen N."/>
            <person name="Bonometti L."/>
            <person name="Westerberg I."/>
            <person name="Brannstrom I.O."/>
            <person name="Guillou S."/>
            <person name="Cros-Aarteil S."/>
            <person name="Calhoun S."/>
            <person name="Haridas S."/>
            <person name="Kuo A."/>
            <person name="Mondo S."/>
            <person name="Pangilinan J."/>
            <person name="Riley R."/>
            <person name="LaButti K."/>
            <person name="Andreopoulos B."/>
            <person name="Lipzen A."/>
            <person name="Chen C."/>
            <person name="Yan M."/>
            <person name="Daum C."/>
            <person name="Ng V."/>
            <person name="Clum A."/>
            <person name="Steindorff A."/>
            <person name="Ohm R.A."/>
            <person name="Martin F."/>
            <person name="Silar P."/>
            <person name="Natvig D.O."/>
            <person name="Lalanne C."/>
            <person name="Gautier V."/>
            <person name="Ament-Velasquez S.L."/>
            <person name="Kruys A."/>
            <person name="Hutchinson M.I."/>
            <person name="Powell A.J."/>
            <person name="Barry K."/>
            <person name="Miller A.N."/>
            <person name="Grigoriev I.V."/>
            <person name="Debuchy R."/>
            <person name="Gladieux P."/>
            <person name="Hiltunen Thoren M."/>
            <person name="Johannesson H."/>
        </authorList>
    </citation>
    <scope>NUCLEOTIDE SEQUENCE</scope>
    <source>
        <strain evidence="5">SMH4131-1</strain>
    </source>
</reference>
<evidence type="ECO:0000259" key="3">
    <source>
        <dbReference type="Pfam" id="PF13622"/>
    </source>
</evidence>
<organism evidence="5 6">
    <name type="scientific">Cercophora scortea</name>
    <dbReference type="NCBI Taxonomy" id="314031"/>
    <lineage>
        <taxon>Eukaryota</taxon>
        <taxon>Fungi</taxon>
        <taxon>Dikarya</taxon>
        <taxon>Ascomycota</taxon>
        <taxon>Pezizomycotina</taxon>
        <taxon>Sordariomycetes</taxon>
        <taxon>Sordariomycetidae</taxon>
        <taxon>Sordariales</taxon>
        <taxon>Lasiosphaeriaceae</taxon>
        <taxon>Cercophora</taxon>
    </lineage>
</organism>
<proteinExistence type="inferred from homology"/>
<feature type="domain" description="Acyl-CoA thioesterase-like N-terminal HotDog" evidence="3">
    <location>
        <begin position="55"/>
        <end position="133"/>
    </location>
</feature>
<sequence>MAGSDDPRQSFQEAMNLIEVASPAPATARRFMGTRAAYLPGSDLKLGGIELPRPHKAAFGGHVYAQSALAACRVWTDLENQKGTQPSDKLGLHTIHGYFTAMGVSALPFIYDVTPLTASRTLGTVSITARQPSVPSTNPANDFFPPADAALPLADPCFVAICSFKLAEPHSAGVSMQEDPPQTRFASILSSRSSPQAWPPAPPVDIDAMVAMAGNQQVGWFPAVDMKKVDMTGYNEGKPVHERRELMLYRLLRPLPLEAPWDANAHVLVHAFAADRNGLLMTANHVGFGWSVGKVASVSNSFVVHVDAAQAVMGDDDDGWWVQEASFPRAGSGRGIVMNKIWSPRGVHVATEYQDGLVRSFEEREERPEKGKL</sequence>
<evidence type="ECO:0000259" key="4">
    <source>
        <dbReference type="Pfam" id="PF20789"/>
    </source>
</evidence>
<dbReference type="Pfam" id="PF13622">
    <property type="entry name" value="4HBT_3"/>
    <property type="match status" value="1"/>
</dbReference>
<dbReference type="GO" id="GO:0006637">
    <property type="term" value="P:acyl-CoA metabolic process"/>
    <property type="evidence" value="ECO:0007669"/>
    <property type="project" value="InterPro"/>
</dbReference>
<dbReference type="GO" id="GO:0009062">
    <property type="term" value="P:fatty acid catabolic process"/>
    <property type="evidence" value="ECO:0007669"/>
    <property type="project" value="TreeGrafter"/>
</dbReference>